<dbReference type="OrthoDB" id="188749at2759"/>
<organism evidence="7">
    <name type="scientific">Thelazia callipaeda</name>
    <name type="common">Oriental eyeworm</name>
    <name type="synonym">Parasitic nematode</name>
    <dbReference type="NCBI Taxonomy" id="103827"/>
    <lineage>
        <taxon>Eukaryota</taxon>
        <taxon>Metazoa</taxon>
        <taxon>Ecdysozoa</taxon>
        <taxon>Nematoda</taxon>
        <taxon>Chromadorea</taxon>
        <taxon>Rhabditida</taxon>
        <taxon>Spirurina</taxon>
        <taxon>Spiruromorpha</taxon>
        <taxon>Thelazioidea</taxon>
        <taxon>Thelaziidae</taxon>
        <taxon>Thelazia</taxon>
    </lineage>
</organism>
<feature type="transmembrane region" description="Helical" evidence="3">
    <location>
        <begin position="235"/>
        <end position="257"/>
    </location>
</feature>
<keyword evidence="3" id="KW-0472">Membrane</keyword>
<dbReference type="PANTHER" id="PTHR35982:SF1">
    <property type="entry name" value="SPIROCYCLASE, AVEC FAMILY"/>
    <property type="match status" value="1"/>
</dbReference>
<keyword evidence="1" id="KW-0131">Cell cycle</keyword>
<keyword evidence="1" id="KW-0137">Centromere</keyword>
<evidence type="ECO:0000259" key="4">
    <source>
        <dbReference type="Pfam" id="PF25085"/>
    </source>
</evidence>
<dbReference type="GO" id="GO:0034501">
    <property type="term" value="P:protein localization to kinetochore"/>
    <property type="evidence" value="ECO:0007669"/>
    <property type="project" value="UniProtKB-UniRule"/>
</dbReference>
<dbReference type="GO" id="GO:1990423">
    <property type="term" value="C:RZZ complex"/>
    <property type="evidence" value="ECO:0007669"/>
    <property type="project" value="UniProtKB-UniRule"/>
</dbReference>
<reference evidence="7" key="1">
    <citation type="submission" date="2017-02" db="UniProtKB">
        <authorList>
            <consortium name="WormBaseParasite"/>
        </authorList>
    </citation>
    <scope>IDENTIFICATION</scope>
</reference>
<dbReference type="GO" id="GO:0051301">
    <property type="term" value="P:cell division"/>
    <property type="evidence" value="ECO:0007669"/>
    <property type="project" value="UniProtKB-UniRule"/>
</dbReference>
<keyword evidence="1" id="KW-0158">Chromosome</keyword>
<comment type="similarity">
    <text evidence="1">Belongs to the ZWILCH family.</text>
</comment>
<feature type="transmembrane region" description="Helical" evidence="3">
    <location>
        <begin position="53"/>
        <end position="74"/>
    </location>
</feature>
<dbReference type="Gene3D" id="1.10.287.1880">
    <property type="match status" value="1"/>
</dbReference>
<name>A0A0N5D8C5_THECL</name>
<feature type="compositionally biased region" description="Acidic residues" evidence="2">
    <location>
        <begin position="606"/>
        <end position="616"/>
    </location>
</feature>
<comment type="subunit">
    <text evidence="1">Component of the RZZ complex.</text>
</comment>
<protein>
    <recommendedName>
        <fullName evidence="1">Protein zwilch</fullName>
    </recommendedName>
</protein>
<dbReference type="InterPro" id="IPR056704">
    <property type="entry name" value="DUF7802"/>
</dbReference>
<evidence type="ECO:0000256" key="2">
    <source>
        <dbReference type="SAM" id="MobiDB-lite"/>
    </source>
</evidence>
<feature type="transmembrane region" description="Helical" evidence="3">
    <location>
        <begin position="263"/>
        <end position="285"/>
    </location>
</feature>
<proteinExistence type="inferred from homology"/>
<feature type="transmembrane region" description="Helical" evidence="3">
    <location>
        <begin position="153"/>
        <end position="176"/>
    </location>
</feature>
<feature type="region of interest" description="Disordered" evidence="2">
    <location>
        <begin position="577"/>
        <end position="622"/>
    </location>
</feature>
<comment type="subcellular location">
    <subcellularLocation>
        <location evidence="1">Chromosome</location>
        <location evidence="1">Centromere</location>
        <location evidence="1">Kinetochore</location>
    </subcellularLocation>
</comment>
<dbReference type="WBParaSite" id="TCLT_0000935301-mRNA-1">
    <property type="protein sequence ID" value="TCLT_0000935301-mRNA-1"/>
    <property type="gene ID" value="TCLT_0000935301"/>
</dbReference>
<keyword evidence="3" id="KW-0812">Transmembrane</keyword>
<feature type="domain" description="DUF7802" evidence="4">
    <location>
        <begin position="1"/>
        <end position="434"/>
    </location>
</feature>
<feature type="transmembrane region" description="Helical" evidence="3">
    <location>
        <begin position="196"/>
        <end position="214"/>
    </location>
</feature>
<feature type="transmembrane region" description="Helical" evidence="3">
    <location>
        <begin position="123"/>
        <end position="141"/>
    </location>
</feature>
<sequence length="1340" mass="153822">MDYLLDSYIFRLFPFEIHPDTKQNIVSAALKVVAVADWWCKTQDPQLMANNHATLMISEFTYALLWLLSLTFAFQHGARFAYTWVGIQFLAFFTESMMFLDDSLNVVWHSQTMITFMGMRTPLYILFGVYHTLFYTSYVLVKRISLQWWGEAALNGIFVLVLSLPFQIMGTKLLWWQWHDTDPRLANTFYSVPVAIWMWYTMLAASFNASLYLLRNMFLNERYNWKRFTAELFCVIGAAFLALFIAAMQYLFFFTILQNIFKIYSGLSSIFLIICYAATTVLAFYKAKVENNFYHTEIKAVSKVSPSSKQLHISSRCLSIIVVHLLLHMLLVVFSSPENVISEGIHQAIGPCKEVEHIFSFSNQMLYRQKYMCLEKYQQKLFDFHCIPGGQISRSIDEPLEYYAICGTSFENRSLYIVFIWTYCIAVIFVMFVIVYITAKMGTRSNGYLYSRIMENYDHKFGFTSSQDCSSLERKYDDRTKYLARSDCTARYRSSVPDLGGRSSQNMVQNITRAELCARRGVILFEKYRARIVHSSDLPVIKDMSWMMGKEIVVIGHFLESEDNNLTISRGDVSVISEKKHRQNPGDRLGFGELGNHTSANSQDRDDGEESEDAANDSEHSASPLKYEFLTLSKLQAENDPKFVFNEQNIWFDMKHIVRSCMSASEARSLAGRFAIDGIPFDVPDPIIWIPCDATDPLHTFLLGFCKTNEGKATYHVGLFQQNHMGLFKFLENHMQRFYGLHKVYADTAYCVYDVLPKIMTTEVNQRGISAFVDLYVSWKFPCADQCSVRILSRPISTASVIAKISPGWLDVRMSYFDIAAEMEQLFALGRALRTGRMTWINSDPSKMHEDSELVKNIGLGKPHDFTEEIWLILLHCPSNRCLIEALECVFNAFKSGYKSTILPSNRSTMARVLRDANCNELLLPRLEGLTPIQICLEMGLERLRRTCVNEFLDDERYLGSMAEIHEVFDFRIGQEPQYQADALFLQILGQYSKLSLSPTTEDICENMIGEMTFTLNSALLFGDVVEAAYKKYVFMLNSYTASCSPKMWKSEVVIETPNKQGWVARSMILCSRTAWPINLMNSDLKESALSEKSSKEEENIGRSNCSKVSLEEDMSSIAFQDPASEDKGSNLSGVEKMESNISLNRYEIAVVTGKMMRNSGLDRCSEYAAQFFGFVPKGFTDVVYNIILEKWADIVEKTIVPIVPLDDSDDDNIRMRLKVELTRLIAKNNILNSLVNKLEAYVLGYVFRIPDEVTLPEDRPNLVIDKKWSLKAANKRIRKLKTDIIHVYILTKIFKMASEFLDKEIMYNQKAVQMWEAMQQVDSIESNGAENDKSDEEHD</sequence>
<keyword evidence="1" id="KW-0132">Cell division</keyword>
<dbReference type="Proteomes" id="UP000276776">
    <property type="component" value="Unassembled WGS sequence"/>
</dbReference>
<keyword evidence="1" id="KW-0995">Kinetochore</keyword>
<feature type="transmembrane region" description="Helical" evidence="3">
    <location>
        <begin position="81"/>
        <end position="100"/>
    </location>
</feature>
<dbReference type="PANTHER" id="PTHR35982">
    <property type="entry name" value="AGAP005361-PA"/>
    <property type="match status" value="1"/>
</dbReference>
<gene>
    <name evidence="5" type="ORF">TCLT_LOCUS9342</name>
</gene>
<dbReference type="Pfam" id="PF25085">
    <property type="entry name" value="DUF7802"/>
    <property type="match status" value="1"/>
</dbReference>
<keyword evidence="1" id="KW-0498">Mitosis</keyword>
<evidence type="ECO:0000313" key="5">
    <source>
        <dbReference type="EMBL" id="VDN06966.1"/>
    </source>
</evidence>
<comment type="function">
    <text evidence="1">Essential component of the mitotic checkpoint, which prevents cells from prematurely exiting mitosis. Required for the assembly of the dynein-dynactin and MAD1-MAD2 complexes onto kinetochores. Its function related to the spindle assembly machinery is proposed to depend on its association in the mitotic RZZ complex.</text>
</comment>
<reference evidence="5 6" key="2">
    <citation type="submission" date="2018-11" db="EMBL/GenBank/DDBJ databases">
        <authorList>
            <consortium name="Pathogen Informatics"/>
        </authorList>
    </citation>
    <scope>NUCLEOTIDE SEQUENCE [LARGE SCALE GENOMIC DNA]</scope>
</reference>
<keyword evidence="3" id="KW-1133">Transmembrane helix</keyword>
<dbReference type="GO" id="GO:0007094">
    <property type="term" value="P:mitotic spindle assembly checkpoint signaling"/>
    <property type="evidence" value="ECO:0007669"/>
    <property type="project" value="UniProtKB-UniRule"/>
</dbReference>
<dbReference type="EMBL" id="UYYF01004777">
    <property type="protein sequence ID" value="VDN06966.1"/>
    <property type="molecule type" value="Genomic_DNA"/>
</dbReference>
<dbReference type="InterPro" id="IPR018630">
    <property type="entry name" value="Zwilch"/>
</dbReference>
<dbReference type="OMA" id="EYVAFIW"/>
<evidence type="ECO:0000313" key="6">
    <source>
        <dbReference type="Proteomes" id="UP000276776"/>
    </source>
</evidence>
<keyword evidence="6" id="KW-1185">Reference proteome</keyword>
<evidence type="ECO:0000256" key="1">
    <source>
        <dbReference type="RuleBase" id="RU369076"/>
    </source>
</evidence>
<evidence type="ECO:0000313" key="7">
    <source>
        <dbReference type="WBParaSite" id="TCLT_0000935301-mRNA-1"/>
    </source>
</evidence>
<evidence type="ECO:0000256" key="3">
    <source>
        <dbReference type="SAM" id="Phobius"/>
    </source>
</evidence>
<accession>A0A0N5D8C5</accession>
<dbReference type="Pfam" id="PF09817">
    <property type="entry name" value="Zwilch"/>
    <property type="match status" value="2"/>
</dbReference>
<feature type="transmembrane region" description="Helical" evidence="3">
    <location>
        <begin position="415"/>
        <end position="439"/>
    </location>
</feature>